<dbReference type="PROSITE" id="PS51471">
    <property type="entry name" value="FE2OG_OXY"/>
    <property type="match status" value="1"/>
</dbReference>
<feature type="compositionally biased region" description="Polar residues" evidence="1">
    <location>
        <begin position="88"/>
        <end position="106"/>
    </location>
</feature>
<dbReference type="InParanoid" id="A0A1Y2ATE4"/>
<dbReference type="Proteomes" id="UP000193986">
    <property type="component" value="Unassembled WGS sequence"/>
</dbReference>
<dbReference type="OrthoDB" id="545910at2759"/>
<dbReference type="PANTHER" id="PTHR31212:SF4">
    <property type="entry name" value="ALPHA-KETOGLUTARATE-DEPENDENT DIOXYGENASE ALKB HOMOLOG 3"/>
    <property type="match status" value="1"/>
</dbReference>
<dbReference type="PANTHER" id="PTHR31212">
    <property type="entry name" value="ALPHA-KETOGLUTARATE-DEPENDENT DIOXYGENASE ALKB HOMOLOG 3"/>
    <property type="match status" value="1"/>
</dbReference>
<dbReference type="GO" id="GO:0006307">
    <property type="term" value="P:DNA alkylation repair"/>
    <property type="evidence" value="ECO:0007669"/>
    <property type="project" value="InterPro"/>
</dbReference>
<evidence type="ECO:0000259" key="2">
    <source>
        <dbReference type="PROSITE" id="PS51471"/>
    </source>
</evidence>
<evidence type="ECO:0000256" key="1">
    <source>
        <dbReference type="SAM" id="MobiDB-lite"/>
    </source>
</evidence>
<dbReference type="InterPro" id="IPR005123">
    <property type="entry name" value="Oxoglu/Fe-dep_dioxygenase_dom"/>
</dbReference>
<dbReference type="Gene3D" id="2.60.120.590">
    <property type="entry name" value="Alpha-ketoglutarate-dependent dioxygenase AlkB-like"/>
    <property type="match status" value="1"/>
</dbReference>
<accession>A0A1Y2ATE4</accession>
<keyword evidence="4" id="KW-1185">Reference proteome</keyword>
<evidence type="ECO:0000313" key="4">
    <source>
        <dbReference type="Proteomes" id="UP000193986"/>
    </source>
</evidence>
<evidence type="ECO:0000313" key="3">
    <source>
        <dbReference type="EMBL" id="ORY25822.1"/>
    </source>
</evidence>
<dbReference type="InterPro" id="IPR037151">
    <property type="entry name" value="AlkB-like_sf"/>
</dbReference>
<dbReference type="EMBL" id="MCFC01000053">
    <property type="protein sequence ID" value="ORY25822.1"/>
    <property type="molecule type" value="Genomic_DNA"/>
</dbReference>
<feature type="compositionally biased region" description="Basic and acidic residues" evidence="1">
    <location>
        <begin position="76"/>
        <end position="87"/>
    </location>
</feature>
<dbReference type="AlphaFoldDB" id="A0A1Y2ATE4"/>
<protein>
    <recommendedName>
        <fullName evidence="2">Fe2OG dioxygenase domain-containing protein</fullName>
    </recommendedName>
</protein>
<dbReference type="SUPFAM" id="SSF51197">
    <property type="entry name" value="Clavaminate synthase-like"/>
    <property type="match status" value="1"/>
</dbReference>
<name>A0A1Y2ATE4_9TREE</name>
<proteinExistence type="predicted"/>
<organism evidence="3 4">
    <name type="scientific">Naematelia encephala</name>
    <dbReference type="NCBI Taxonomy" id="71784"/>
    <lineage>
        <taxon>Eukaryota</taxon>
        <taxon>Fungi</taxon>
        <taxon>Dikarya</taxon>
        <taxon>Basidiomycota</taxon>
        <taxon>Agaricomycotina</taxon>
        <taxon>Tremellomycetes</taxon>
        <taxon>Tremellales</taxon>
        <taxon>Naemateliaceae</taxon>
        <taxon>Naematelia</taxon>
    </lineage>
</organism>
<reference evidence="3 4" key="1">
    <citation type="submission" date="2016-07" db="EMBL/GenBank/DDBJ databases">
        <title>Pervasive Adenine N6-methylation of Active Genes in Fungi.</title>
        <authorList>
            <consortium name="DOE Joint Genome Institute"/>
            <person name="Mondo S.J."/>
            <person name="Dannebaum R.O."/>
            <person name="Kuo R.C."/>
            <person name="Labutti K."/>
            <person name="Haridas S."/>
            <person name="Kuo A."/>
            <person name="Salamov A."/>
            <person name="Ahrendt S.R."/>
            <person name="Lipzen A."/>
            <person name="Sullivan W."/>
            <person name="Andreopoulos W.B."/>
            <person name="Clum A."/>
            <person name="Lindquist E."/>
            <person name="Daum C."/>
            <person name="Ramamoorthy G.K."/>
            <person name="Gryganskyi A."/>
            <person name="Culley D."/>
            <person name="Magnuson J.K."/>
            <person name="James T.Y."/>
            <person name="O'Malley M.A."/>
            <person name="Stajich J.E."/>
            <person name="Spatafora J.W."/>
            <person name="Visel A."/>
            <person name="Grigoriev I.V."/>
        </authorList>
    </citation>
    <scope>NUCLEOTIDE SEQUENCE [LARGE SCALE GENOMIC DNA]</scope>
    <source>
        <strain evidence="3 4">68-887.2</strain>
    </source>
</reference>
<dbReference type="InterPro" id="IPR032854">
    <property type="entry name" value="ALKBH3"/>
</dbReference>
<feature type="region of interest" description="Disordered" evidence="1">
    <location>
        <begin position="53"/>
        <end position="110"/>
    </location>
</feature>
<dbReference type="GO" id="GO:0051213">
    <property type="term" value="F:dioxygenase activity"/>
    <property type="evidence" value="ECO:0007669"/>
    <property type="project" value="InterPro"/>
</dbReference>
<dbReference type="InterPro" id="IPR027450">
    <property type="entry name" value="AlkB-like"/>
</dbReference>
<dbReference type="Pfam" id="PF13532">
    <property type="entry name" value="2OG-FeII_Oxy_2"/>
    <property type="match status" value="1"/>
</dbReference>
<comment type="caution">
    <text evidence="3">The sequence shown here is derived from an EMBL/GenBank/DDBJ whole genome shotgun (WGS) entry which is preliminary data.</text>
</comment>
<dbReference type="STRING" id="71784.A0A1Y2ATE4"/>
<feature type="domain" description="Fe2OG dioxygenase" evidence="2">
    <location>
        <begin position="257"/>
        <end position="386"/>
    </location>
</feature>
<sequence>MSDPDDNETKIALLASLLEPSTYPISDYLEALTAADGDVGRAAEEMLIPRVKSAGKRKAGTSLESWLGRKRSAVSRVKETTDEERKTSAQSLNNDQDGGTISTRSSLAPDLMSILRQPTTPPKTKSKTKNSPQSALVLTSQAAIDAHSLPVTLLQSPLPASLASALYLTMMQESENWESNKWFLAGKWVQSPHLMSSYARSGAEHGNAKYYYTGSDLGQFKDYPTLLKLAADMIEPVVNAALEKRARYPYEWAGKWRASVCGTNRYDGASSSVGWHADQLTYLGPYATIASLSLGTPRAFRLRQTESVDPAYAKDAKPIRTYEINLGHNSLVLMDAGCQERYKHTVPSQKALDLFRPAYDIDQQPIPPDAQKAYTSRINLTFRFYREGEEKLHIISGSE</sequence>
<gene>
    <name evidence="3" type="ORF">BCR39DRAFT_566183</name>
</gene>